<comment type="similarity">
    <text evidence="1 7">Belongs to the AP endonuclease 2 family.</text>
</comment>
<keyword evidence="6 7" id="KW-0234">DNA repair</keyword>
<evidence type="ECO:0000256" key="7">
    <source>
        <dbReference type="HAMAP-Rule" id="MF_00152"/>
    </source>
</evidence>
<keyword evidence="4 7" id="KW-0378">Hydrolase</keyword>
<dbReference type="GO" id="GO:0003906">
    <property type="term" value="F:DNA-(apurinic or apyrimidinic site) endonuclease activity"/>
    <property type="evidence" value="ECO:0007669"/>
    <property type="project" value="TreeGrafter"/>
</dbReference>
<evidence type="ECO:0000313" key="10">
    <source>
        <dbReference type="EMBL" id="TNC38122.1"/>
    </source>
</evidence>
<evidence type="ECO:0000256" key="3">
    <source>
        <dbReference type="ARBA" id="ARBA00022763"/>
    </source>
</evidence>
<dbReference type="EMBL" id="VDFR01000123">
    <property type="protein sequence ID" value="TNC38122.1"/>
    <property type="molecule type" value="Genomic_DNA"/>
</dbReference>
<evidence type="ECO:0000256" key="8">
    <source>
        <dbReference type="SAM" id="MobiDB-lite"/>
    </source>
</evidence>
<comment type="caution">
    <text evidence="10">The sequence shown here is derived from an EMBL/GenBank/DDBJ whole genome shotgun (WGS) entry which is preliminary data.</text>
</comment>
<evidence type="ECO:0000313" key="12">
    <source>
        <dbReference type="Proteomes" id="UP000306740"/>
    </source>
</evidence>
<keyword evidence="3 7" id="KW-0227">DNA damage</keyword>
<sequence length="294" mass="30640">MPSPATPPPTHARNPLGAHVPVGPGLAKGAWRAMRDLGGDTLQVFTGNPRGWAASAGDPAQDAAFRALCEAEGVPAFVHAPYLVNLGSPNPATYEKSVASVAHNLARTHAIGARGLVVHTGSCVDDGAYDAALAQVREGLLPLLDALPEEGPRLLLEPTAGQGRSLCAKVDDLEPYLEALERHPRVGICLDTCHAFAAGEPLDEPTGVAATLERLVEVAGPGRLALVHANDSKDVRGSFKDRHERIGVGHLGKDAFAAMLAHPATVGVPFVLETPGGADAWREDLALLASLRPQ</sequence>
<dbReference type="InterPro" id="IPR001719">
    <property type="entry name" value="AP_endonuc_2"/>
</dbReference>
<feature type="binding site" evidence="7">
    <location>
        <position position="243"/>
    </location>
    <ligand>
        <name>Zn(2+)</name>
        <dbReference type="ChEBI" id="CHEBI:29105"/>
        <label>3</label>
    </ligand>
</feature>
<comment type="function">
    <text evidence="7">Endonuclease IV plays a role in DNA repair. It cleaves phosphodiester bonds at apurinic or apyrimidinic (AP) sites, generating a 3'-hydroxyl group and a 5'-terminal sugar phosphate.</text>
</comment>
<feature type="binding site" evidence="7">
    <location>
        <position position="157"/>
    </location>
    <ligand>
        <name>Zn(2+)</name>
        <dbReference type="ChEBI" id="CHEBI:29105"/>
        <label>2</label>
    </ligand>
</feature>
<dbReference type="PANTHER" id="PTHR21445:SF0">
    <property type="entry name" value="APURINIC-APYRIMIDINIC ENDONUCLEASE"/>
    <property type="match status" value="1"/>
</dbReference>
<evidence type="ECO:0000259" key="9">
    <source>
        <dbReference type="Pfam" id="PF01261"/>
    </source>
</evidence>
<dbReference type="PROSITE" id="PS00730">
    <property type="entry name" value="AP_NUCLEASE_F2_2"/>
    <property type="match status" value="1"/>
</dbReference>
<evidence type="ECO:0000256" key="5">
    <source>
        <dbReference type="ARBA" id="ARBA00022833"/>
    </source>
</evidence>
<dbReference type="InterPro" id="IPR018246">
    <property type="entry name" value="AP_endonuc_F2_Zn_BS"/>
</dbReference>
<dbReference type="Gene3D" id="3.20.20.150">
    <property type="entry name" value="Divalent-metal-dependent TIM barrel enzymes"/>
    <property type="match status" value="1"/>
</dbReference>
<dbReference type="NCBIfam" id="TIGR00587">
    <property type="entry name" value="nfo"/>
    <property type="match status" value="1"/>
</dbReference>
<keyword evidence="5 7" id="KW-0862">Zinc</keyword>
<evidence type="ECO:0000256" key="1">
    <source>
        <dbReference type="ARBA" id="ARBA00005340"/>
    </source>
</evidence>
<comment type="catalytic activity">
    <reaction evidence="7">
        <text>Endonucleolytic cleavage to 5'-phosphooligonucleotide end-products.</text>
        <dbReference type="EC" id="3.1.21.2"/>
    </reaction>
</comment>
<dbReference type="RefSeq" id="WP_139106613.1">
    <property type="nucleotide sequence ID" value="NZ_VDFR01000105.1"/>
</dbReference>
<dbReference type="PANTHER" id="PTHR21445">
    <property type="entry name" value="ENDONUCLEASE IV ENDODEOXYRIBONUCLEASE IV"/>
    <property type="match status" value="1"/>
</dbReference>
<dbReference type="PROSITE" id="PS51432">
    <property type="entry name" value="AP_NUCLEASE_F2_4"/>
    <property type="match status" value="1"/>
</dbReference>
<dbReference type="CDD" id="cd00019">
    <property type="entry name" value="AP2Ec"/>
    <property type="match status" value="1"/>
</dbReference>
<keyword evidence="7" id="KW-0540">Nuclease</keyword>
<dbReference type="InterPro" id="IPR013022">
    <property type="entry name" value="Xyl_isomerase-like_TIM-brl"/>
</dbReference>
<feature type="binding site" evidence="7">
    <location>
        <position position="119"/>
    </location>
    <ligand>
        <name>Zn(2+)</name>
        <dbReference type="ChEBI" id="CHEBI:29105"/>
        <label>1</label>
    </ligand>
</feature>
<dbReference type="Proteomes" id="UP000306740">
    <property type="component" value="Unassembled WGS sequence"/>
</dbReference>
<dbReference type="GO" id="GO:0008270">
    <property type="term" value="F:zinc ion binding"/>
    <property type="evidence" value="ECO:0007669"/>
    <property type="project" value="UniProtKB-UniRule"/>
</dbReference>
<dbReference type="OrthoDB" id="9805666at2"/>
<accession>A0A5C4MDC8</accession>
<dbReference type="PROSITE" id="PS00731">
    <property type="entry name" value="AP_NUCLEASE_F2_3"/>
    <property type="match status" value="1"/>
</dbReference>
<feature type="domain" description="Xylose isomerase-like TIM barrel" evidence="9">
    <location>
        <begin position="32"/>
        <end position="290"/>
    </location>
</feature>
<dbReference type="EC" id="3.1.21.2" evidence="7"/>
<gene>
    <name evidence="7" type="primary">nfo</name>
    <name evidence="11" type="ORF">FHE65_22285</name>
    <name evidence="10" type="ORF">FHE65_24505</name>
</gene>
<dbReference type="Pfam" id="PF01261">
    <property type="entry name" value="AP_endonuc_2"/>
    <property type="match status" value="1"/>
</dbReference>
<keyword evidence="7" id="KW-0255">Endonuclease</keyword>
<feature type="binding site" evidence="7">
    <location>
        <position position="79"/>
    </location>
    <ligand>
        <name>Zn(2+)</name>
        <dbReference type="ChEBI" id="CHEBI:29105"/>
        <label>1</label>
    </ligand>
</feature>
<organism evidence="10 12">
    <name type="scientific">Mumia zhuanghuii</name>
    <dbReference type="NCBI Taxonomy" id="2585211"/>
    <lineage>
        <taxon>Bacteria</taxon>
        <taxon>Bacillati</taxon>
        <taxon>Actinomycetota</taxon>
        <taxon>Actinomycetes</taxon>
        <taxon>Propionibacteriales</taxon>
        <taxon>Nocardioidaceae</taxon>
        <taxon>Mumia</taxon>
    </lineage>
</organism>
<feature type="binding site" evidence="7">
    <location>
        <position position="273"/>
    </location>
    <ligand>
        <name>Zn(2+)</name>
        <dbReference type="ChEBI" id="CHEBI:29105"/>
        <label>2</label>
    </ligand>
</feature>
<name>A0A5C4MDC8_9ACTN</name>
<feature type="binding site" evidence="7">
    <location>
        <position position="194"/>
    </location>
    <ligand>
        <name>Zn(2+)</name>
        <dbReference type="ChEBI" id="CHEBI:29105"/>
        <label>3</label>
    </ligand>
</feature>
<dbReference type="GO" id="GO:0006284">
    <property type="term" value="P:base-excision repair"/>
    <property type="evidence" value="ECO:0007669"/>
    <property type="project" value="TreeGrafter"/>
</dbReference>
<feature type="compositionally biased region" description="Pro residues" evidence="8">
    <location>
        <begin position="1"/>
        <end position="10"/>
    </location>
</feature>
<evidence type="ECO:0000256" key="6">
    <source>
        <dbReference type="ARBA" id="ARBA00023204"/>
    </source>
</evidence>
<feature type="binding site" evidence="7">
    <location>
        <position position="191"/>
    </location>
    <ligand>
        <name>Zn(2+)</name>
        <dbReference type="ChEBI" id="CHEBI:29105"/>
        <label>2</label>
    </ligand>
</feature>
<dbReference type="InterPro" id="IPR036237">
    <property type="entry name" value="Xyl_isomerase-like_sf"/>
</dbReference>
<feature type="binding site" evidence="7">
    <location>
        <position position="228"/>
    </location>
    <ligand>
        <name>Zn(2+)</name>
        <dbReference type="ChEBI" id="CHEBI:29105"/>
        <label>2</label>
    </ligand>
</feature>
<dbReference type="HAMAP" id="MF_00152">
    <property type="entry name" value="Nfo"/>
    <property type="match status" value="1"/>
</dbReference>
<reference evidence="10 12" key="1">
    <citation type="submission" date="2019-05" db="EMBL/GenBank/DDBJ databases">
        <title>Mumia sp. nov., isolated from the intestinal contents of plateau pika (Ochotona curzoniae) in the Qinghai-Tibet plateau of China.</title>
        <authorList>
            <person name="Tian Z."/>
        </authorList>
    </citation>
    <scope>NUCLEOTIDE SEQUENCE [LARGE SCALE GENOMIC DNA]</scope>
    <source>
        <strain evidence="12">527</strain>
        <strain evidence="10">Z527</strain>
    </source>
</reference>
<proteinExistence type="inferred from homology"/>
<feature type="binding site" evidence="7">
    <location>
        <position position="157"/>
    </location>
    <ligand>
        <name>Zn(2+)</name>
        <dbReference type="ChEBI" id="CHEBI:29105"/>
        <label>1</label>
    </ligand>
</feature>
<dbReference type="AlphaFoldDB" id="A0A5C4MDC8"/>
<evidence type="ECO:0000313" key="11">
    <source>
        <dbReference type="EMBL" id="TNC41609.1"/>
    </source>
</evidence>
<comment type="cofactor">
    <cofactor evidence="7">
        <name>Zn(2+)</name>
        <dbReference type="ChEBI" id="CHEBI:29105"/>
    </cofactor>
    <text evidence="7">Binds 3 Zn(2+) ions.</text>
</comment>
<evidence type="ECO:0000256" key="2">
    <source>
        <dbReference type="ARBA" id="ARBA00022723"/>
    </source>
</evidence>
<dbReference type="EMBL" id="VDFR01000105">
    <property type="protein sequence ID" value="TNC41609.1"/>
    <property type="molecule type" value="Genomic_DNA"/>
</dbReference>
<dbReference type="GO" id="GO:0008081">
    <property type="term" value="F:phosphoric diester hydrolase activity"/>
    <property type="evidence" value="ECO:0007669"/>
    <property type="project" value="TreeGrafter"/>
</dbReference>
<feature type="binding site" evidence="7">
    <location>
        <position position="241"/>
    </location>
    <ligand>
        <name>Zn(2+)</name>
        <dbReference type="ChEBI" id="CHEBI:29105"/>
        <label>3</label>
    </ligand>
</feature>
<dbReference type="SMART" id="SM00518">
    <property type="entry name" value="AP2Ec"/>
    <property type="match status" value="1"/>
</dbReference>
<dbReference type="GO" id="GO:0008833">
    <property type="term" value="F:deoxyribonuclease IV (phage-T4-induced) activity"/>
    <property type="evidence" value="ECO:0007669"/>
    <property type="project" value="UniProtKB-UniRule"/>
</dbReference>
<protein>
    <recommendedName>
        <fullName evidence="7">Probable endonuclease 4</fullName>
        <ecNumber evidence="7">3.1.21.2</ecNumber>
    </recommendedName>
    <alternativeName>
        <fullName evidence="7">Endodeoxyribonuclease IV</fullName>
    </alternativeName>
    <alternativeName>
        <fullName evidence="7">Endonuclease IV</fullName>
    </alternativeName>
</protein>
<dbReference type="GO" id="GO:0003677">
    <property type="term" value="F:DNA binding"/>
    <property type="evidence" value="ECO:0007669"/>
    <property type="project" value="InterPro"/>
</dbReference>
<feature type="region of interest" description="Disordered" evidence="8">
    <location>
        <begin position="1"/>
        <end position="20"/>
    </location>
</feature>
<keyword evidence="2 7" id="KW-0479">Metal-binding</keyword>
<dbReference type="SUPFAM" id="SSF51658">
    <property type="entry name" value="Xylose isomerase-like"/>
    <property type="match status" value="1"/>
</dbReference>
<evidence type="ECO:0000256" key="4">
    <source>
        <dbReference type="ARBA" id="ARBA00022801"/>
    </source>
</evidence>